<name>A0A9P7IXM1_9AGAM</name>
<dbReference type="EMBL" id="JABBWG010000232">
    <property type="protein sequence ID" value="KAG1797156.1"/>
    <property type="molecule type" value="Genomic_DNA"/>
</dbReference>
<feature type="signal peptide" evidence="1">
    <location>
        <begin position="1"/>
        <end position="23"/>
    </location>
</feature>
<dbReference type="GeneID" id="64631442"/>
<gene>
    <name evidence="2" type="ORF">BJ212DRAFT_1406835</name>
</gene>
<evidence type="ECO:0000313" key="3">
    <source>
        <dbReference type="Proteomes" id="UP000807769"/>
    </source>
</evidence>
<sequence length="123" mass="14004">MMCMTRFSFLFTCMKLELHRILAFDTVVSIRTGSPRSESHSHHTDPNIHQNKFIKDIDNERNADVCFSHPLEVRCPSLAPPSWTAPTKVSSPRLVYFITIFSAPTCTPSYEYFAVIVIDPPSI</sequence>
<feature type="chain" id="PRO_5040145980" evidence="1">
    <location>
        <begin position="24"/>
        <end position="123"/>
    </location>
</feature>
<dbReference type="Proteomes" id="UP000807769">
    <property type="component" value="Unassembled WGS sequence"/>
</dbReference>
<evidence type="ECO:0000313" key="2">
    <source>
        <dbReference type="EMBL" id="KAG1797156.1"/>
    </source>
</evidence>
<evidence type="ECO:0000256" key="1">
    <source>
        <dbReference type="SAM" id="SignalP"/>
    </source>
</evidence>
<accession>A0A9P7IXM1</accession>
<keyword evidence="3" id="KW-1185">Reference proteome</keyword>
<keyword evidence="1" id="KW-0732">Signal</keyword>
<comment type="caution">
    <text evidence="2">The sequence shown here is derived from an EMBL/GenBank/DDBJ whole genome shotgun (WGS) entry which is preliminary data.</text>
</comment>
<organism evidence="2 3">
    <name type="scientific">Suillus subaureus</name>
    <dbReference type="NCBI Taxonomy" id="48587"/>
    <lineage>
        <taxon>Eukaryota</taxon>
        <taxon>Fungi</taxon>
        <taxon>Dikarya</taxon>
        <taxon>Basidiomycota</taxon>
        <taxon>Agaricomycotina</taxon>
        <taxon>Agaricomycetes</taxon>
        <taxon>Agaricomycetidae</taxon>
        <taxon>Boletales</taxon>
        <taxon>Suillineae</taxon>
        <taxon>Suillaceae</taxon>
        <taxon>Suillus</taxon>
    </lineage>
</organism>
<reference evidence="2" key="1">
    <citation type="journal article" date="2020" name="New Phytol.">
        <title>Comparative genomics reveals dynamic genome evolution in host specialist ectomycorrhizal fungi.</title>
        <authorList>
            <person name="Lofgren L.A."/>
            <person name="Nguyen N.H."/>
            <person name="Vilgalys R."/>
            <person name="Ruytinx J."/>
            <person name="Liao H.L."/>
            <person name="Branco S."/>
            <person name="Kuo A."/>
            <person name="LaButti K."/>
            <person name="Lipzen A."/>
            <person name="Andreopoulos W."/>
            <person name="Pangilinan J."/>
            <person name="Riley R."/>
            <person name="Hundley H."/>
            <person name="Na H."/>
            <person name="Barry K."/>
            <person name="Grigoriev I.V."/>
            <person name="Stajich J.E."/>
            <person name="Kennedy P.G."/>
        </authorList>
    </citation>
    <scope>NUCLEOTIDE SEQUENCE</scope>
    <source>
        <strain evidence="2">MN1</strain>
    </source>
</reference>
<dbReference type="OrthoDB" id="10461682at2759"/>
<protein>
    <submittedName>
        <fullName evidence="2">Uncharacterized protein</fullName>
    </submittedName>
</protein>
<proteinExistence type="predicted"/>
<dbReference type="AlphaFoldDB" id="A0A9P7IXM1"/>
<dbReference type="RefSeq" id="XP_041185428.1">
    <property type="nucleotide sequence ID" value="XM_041337426.1"/>
</dbReference>